<dbReference type="SMART" id="SM00389">
    <property type="entry name" value="HOX"/>
    <property type="match status" value="1"/>
</dbReference>
<reference evidence="10" key="1">
    <citation type="submission" date="2020-11" db="EMBL/GenBank/DDBJ databases">
        <authorList>
            <person name="Tran Van P."/>
        </authorList>
    </citation>
    <scope>NUCLEOTIDE SEQUENCE</scope>
</reference>
<evidence type="ECO:0000256" key="7">
    <source>
        <dbReference type="RuleBase" id="RU000682"/>
    </source>
</evidence>
<accession>A0A7R9QFW3</accession>
<dbReference type="InterPro" id="IPR047152">
    <property type="entry name" value="Caudal_homeobox"/>
</dbReference>
<dbReference type="GO" id="GO:0009948">
    <property type="term" value="P:anterior/posterior axis specification"/>
    <property type="evidence" value="ECO:0007669"/>
    <property type="project" value="TreeGrafter"/>
</dbReference>
<dbReference type="PROSITE" id="PS50071">
    <property type="entry name" value="HOMEOBOX_2"/>
    <property type="match status" value="1"/>
</dbReference>
<dbReference type="EMBL" id="OC916169">
    <property type="protein sequence ID" value="CAD7643378.1"/>
    <property type="molecule type" value="Genomic_DNA"/>
</dbReference>
<proteinExistence type="inferred from homology"/>
<evidence type="ECO:0000256" key="4">
    <source>
        <dbReference type="ARBA" id="ARBA00023155"/>
    </source>
</evidence>
<feature type="non-terminal residue" evidence="10">
    <location>
        <position position="1"/>
    </location>
</feature>
<feature type="region of interest" description="Disordered" evidence="8">
    <location>
        <begin position="359"/>
        <end position="381"/>
    </location>
</feature>
<dbReference type="Pfam" id="PF00046">
    <property type="entry name" value="Homeodomain"/>
    <property type="match status" value="1"/>
</dbReference>
<evidence type="ECO:0000313" key="10">
    <source>
        <dbReference type="EMBL" id="CAD7643378.1"/>
    </source>
</evidence>
<dbReference type="GO" id="GO:0009887">
    <property type="term" value="P:animal organ morphogenesis"/>
    <property type="evidence" value="ECO:0007669"/>
    <property type="project" value="TreeGrafter"/>
</dbReference>
<keyword evidence="11" id="KW-1185">Reference proteome</keyword>
<evidence type="ECO:0000313" key="11">
    <source>
        <dbReference type="Proteomes" id="UP000728032"/>
    </source>
</evidence>
<feature type="domain" description="Homeobox" evidence="9">
    <location>
        <begin position="304"/>
        <end position="364"/>
    </location>
</feature>
<feature type="compositionally biased region" description="Polar residues" evidence="8">
    <location>
        <begin position="236"/>
        <end position="277"/>
    </location>
</feature>
<evidence type="ECO:0000256" key="8">
    <source>
        <dbReference type="SAM" id="MobiDB-lite"/>
    </source>
</evidence>
<dbReference type="InterPro" id="IPR017970">
    <property type="entry name" value="Homeobox_CS"/>
</dbReference>
<dbReference type="OrthoDB" id="6159439at2759"/>
<comment type="subcellular location">
    <subcellularLocation>
        <location evidence="1 6 7">Nucleus</location>
    </subcellularLocation>
</comment>
<dbReference type="PROSITE" id="PS00027">
    <property type="entry name" value="HOMEOBOX_1"/>
    <property type="match status" value="1"/>
</dbReference>
<dbReference type="AlphaFoldDB" id="A0A7R9QFW3"/>
<dbReference type="Gene3D" id="1.10.10.60">
    <property type="entry name" value="Homeodomain-like"/>
    <property type="match status" value="1"/>
</dbReference>
<protein>
    <recommendedName>
        <fullName evidence="9">Homeobox domain-containing protein</fullName>
    </recommendedName>
</protein>
<evidence type="ECO:0000256" key="5">
    <source>
        <dbReference type="ARBA" id="ARBA00023242"/>
    </source>
</evidence>
<keyword evidence="4 6" id="KW-0371">Homeobox</keyword>
<keyword evidence="5 6" id="KW-0539">Nucleus</keyword>
<feature type="region of interest" description="Disordered" evidence="8">
    <location>
        <begin position="207"/>
        <end position="290"/>
    </location>
</feature>
<organism evidence="10">
    <name type="scientific">Oppiella nova</name>
    <dbReference type="NCBI Taxonomy" id="334625"/>
    <lineage>
        <taxon>Eukaryota</taxon>
        <taxon>Metazoa</taxon>
        <taxon>Ecdysozoa</taxon>
        <taxon>Arthropoda</taxon>
        <taxon>Chelicerata</taxon>
        <taxon>Arachnida</taxon>
        <taxon>Acari</taxon>
        <taxon>Acariformes</taxon>
        <taxon>Sarcoptiformes</taxon>
        <taxon>Oribatida</taxon>
        <taxon>Brachypylina</taxon>
        <taxon>Oppioidea</taxon>
        <taxon>Oppiidae</taxon>
        <taxon>Oppiella</taxon>
    </lineage>
</organism>
<dbReference type="PANTHER" id="PTHR24332">
    <property type="entry name" value="HOMEOBOX PROTEIN CDX"/>
    <property type="match status" value="1"/>
</dbReference>
<dbReference type="SUPFAM" id="SSF46689">
    <property type="entry name" value="Homeodomain-like"/>
    <property type="match status" value="1"/>
</dbReference>
<evidence type="ECO:0000256" key="2">
    <source>
        <dbReference type="ARBA" id="ARBA00010341"/>
    </source>
</evidence>
<dbReference type="GO" id="GO:0030154">
    <property type="term" value="P:cell differentiation"/>
    <property type="evidence" value="ECO:0007669"/>
    <property type="project" value="TreeGrafter"/>
</dbReference>
<evidence type="ECO:0000256" key="1">
    <source>
        <dbReference type="ARBA" id="ARBA00004123"/>
    </source>
</evidence>
<dbReference type="PANTHER" id="PTHR24332:SF9">
    <property type="entry name" value="HOMEOTIC PROTEIN CAUDAL"/>
    <property type="match status" value="1"/>
</dbReference>
<feature type="DNA-binding region" description="Homeobox" evidence="6">
    <location>
        <begin position="306"/>
        <end position="365"/>
    </location>
</feature>
<gene>
    <name evidence="10" type="ORF">ONB1V03_LOCUS4102</name>
</gene>
<evidence type="ECO:0000259" key="9">
    <source>
        <dbReference type="PROSITE" id="PS50071"/>
    </source>
</evidence>
<comment type="similarity">
    <text evidence="2">Belongs to the Caudal homeobox family.</text>
</comment>
<dbReference type="CDD" id="cd00086">
    <property type="entry name" value="homeodomain"/>
    <property type="match status" value="1"/>
</dbReference>
<dbReference type="GO" id="GO:0000981">
    <property type="term" value="F:DNA-binding transcription factor activity, RNA polymerase II-specific"/>
    <property type="evidence" value="ECO:0007669"/>
    <property type="project" value="InterPro"/>
</dbReference>
<dbReference type="GO" id="GO:0005634">
    <property type="term" value="C:nucleus"/>
    <property type="evidence" value="ECO:0007669"/>
    <property type="project" value="UniProtKB-SubCell"/>
</dbReference>
<dbReference type="Proteomes" id="UP000728032">
    <property type="component" value="Unassembled WGS sequence"/>
</dbReference>
<evidence type="ECO:0000256" key="3">
    <source>
        <dbReference type="ARBA" id="ARBA00023125"/>
    </source>
</evidence>
<dbReference type="EMBL" id="CAJPVJ010001344">
    <property type="protein sequence ID" value="CAG2164551.1"/>
    <property type="molecule type" value="Genomic_DNA"/>
</dbReference>
<dbReference type="InterPro" id="IPR009057">
    <property type="entry name" value="Homeodomain-like_sf"/>
</dbReference>
<evidence type="ECO:0000256" key="6">
    <source>
        <dbReference type="PROSITE-ProRule" id="PRU00108"/>
    </source>
</evidence>
<sequence>MVLYHNPYSNMFPSGATATHHRLHPTVTTTSTPSFSFVSASTTLSAIDQTCYPLYTNNSNGSPGGQTVATLSGATHLGLSSSPTSPYGQDIGAPLPPMPAEVLQPPPPPLGAPHPNAWYSIQSSMGPQPGCAGRGSMVAASPFDEWPAPNTGSPLSGASPCISGSPVSSLPPCAFAAMPYAQQLQVGPYHSVHRADPYSEHLHHIPHHYHSHPYQNSGIIAPMSSEATPVHPSPDSGLTASSDGTESPNGHQNDSNAMTTTPNGTVIKSENNTNGANRPQPARSPYEWMKKPSYQNQINPTKTRTKDKYRVVYSDHQRLELEKEFHYSRYITIRRKSELASLLALSERQVKIWFQNRRAKERKQAKKRDEVIRKDHHNNQI</sequence>
<name>A0A7R9QFW3_9ACAR</name>
<dbReference type="GO" id="GO:0000977">
    <property type="term" value="F:RNA polymerase II transcription regulatory region sequence-specific DNA binding"/>
    <property type="evidence" value="ECO:0007669"/>
    <property type="project" value="TreeGrafter"/>
</dbReference>
<dbReference type="FunFam" id="1.10.10.60:FF:000089">
    <property type="entry name" value="Caudal type homeobox 4"/>
    <property type="match status" value="1"/>
</dbReference>
<dbReference type="PRINTS" id="PR00024">
    <property type="entry name" value="HOMEOBOX"/>
</dbReference>
<keyword evidence="3 6" id="KW-0238">DNA-binding</keyword>
<dbReference type="InterPro" id="IPR001356">
    <property type="entry name" value="HD"/>
</dbReference>
<dbReference type="InterPro" id="IPR020479">
    <property type="entry name" value="HD_metazoa"/>
</dbReference>